<accession>A0ACC3DAQ0</accession>
<sequence length="242" mass="26640">MEDHTSDGSMTNGHTGTVPRRLFSTKSPPKVSDLEQICSQSISAKDCPLAEAIEKNIPIYNATHFDLNDAQNISDLQDELHHILLSGPGVFVLKNTYTDHAPINTANTAFQTVIAHERSSKKGDHFSPTGKNDRVWNSLGKHCLTDPSSFIAYYSNPWLSLISETWLGPAYRLTAQLNIVHPGGAPQVSHRDYHLGFQTQEACSRFPQATQVASQFLTLQGAVAHEDMPLASGPTRFLPFSQ</sequence>
<name>A0ACC3DAQ0_9PEZI</name>
<organism evidence="1 2">
    <name type="scientific">Coniosporium uncinatum</name>
    <dbReference type="NCBI Taxonomy" id="93489"/>
    <lineage>
        <taxon>Eukaryota</taxon>
        <taxon>Fungi</taxon>
        <taxon>Dikarya</taxon>
        <taxon>Ascomycota</taxon>
        <taxon>Pezizomycotina</taxon>
        <taxon>Dothideomycetes</taxon>
        <taxon>Dothideomycetes incertae sedis</taxon>
        <taxon>Coniosporium</taxon>
    </lineage>
</organism>
<gene>
    <name evidence="1" type="ORF">LTS18_006523</name>
</gene>
<protein>
    <submittedName>
        <fullName evidence="1">Uncharacterized protein</fullName>
    </submittedName>
</protein>
<evidence type="ECO:0000313" key="1">
    <source>
        <dbReference type="EMBL" id="KAK3064512.1"/>
    </source>
</evidence>
<feature type="non-terminal residue" evidence="1">
    <location>
        <position position="242"/>
    </location>
</feature>
<comment type="caution">
    <text evidence="1">The sequence shown here is derived from an EMBL/GenBank/DDBJ whole genome shotgun (WGS) entry which is preliminary data.</text>
</comment>
<proteinExistence type="predicted"/>
<dbReference type="EMBL" id="JAWDJW010006492">
    <property type="protein sequence ID" value="KAK3064512.1"/>
    <property type="molecule type" value="Genomic_DNA"/>
</dbReference>
<evidence type="ECO:0000313" key="2">
    <source>
        <dbReference type="Proteomes" id="UP001186974"/>
    </source>
</evidence>
<keyword evidence="2" id="KW-1185">Reference proteome</keyword>
<reference evidence="1" key="1">
    <citation type="submission" date="2024-09" db="EMBL/GenBank/DDBJ databases">
        <title>Black Yeasts Isolated from many extreme environments.</title>
        <authorList>
            <person name="Coleine C."/>
            <person name="Stajich J.E."/>
            <person name="Selbmann L."/>
        </authorList>
    </citation>
    <scope>NUCLEOTIDE SEQUENCE</scope>
    <source>
        <strain evidence="1">CCFEE 5737</strain>
    </source>
</reference>
<dbReference type="Proteomes" id="UP001186974">
    <property type="component" value="Unassembled WGS sequence"/>
</dbReference>